<comment type="caution">
    <text evidence="4">The sequence shown here is derived from an EMBL/GenBank/DDBJ whole genome shotgun (WGS) entry which is preliminary data.</text>
</comment>
<name>A0A0Q0Z6I4_9CORY</name>
<feature type="domain" description="N-acetyltransferase" evidence="3">
    <location>
        <begin position="6"/>
        <end position="179"/>
    </location>
</feature>
<dbReference type="EMBL" id="LKST01000001">
    <property type="protein sequence ID" value="KQB85171.1"/>
    <property type="molecule type" value="Genomic_DNA"/>
</dbReference>
<keyword evidence="5" id="KW-1185">Reference proteome</keyword>
<dbReference type="PANTHER" id="PTHR43420">
    <property type="entry name" value="ACETYLTRANSFERASE"/>
    <property type="match status" value="1"/>
</dbReference>
<dbReference type="AlphaFoldDB" id="A0A0Q0Z6I4"/>
<dbReference type="InterPro" id="IPR000182">
    <property type="entry name" value="GNAT_dom"/>
</dbReference>
<dbReference type="Pfam" id="PF00583">
    <property type="entry name" value="Acetyltransf_1"/>
    <property type="match status" value="1"/>
</dbReference>
<keyword evidence="4" id="KW-0645">Protease</keyword>
<dbReference type="PROSITE" id="PS51186">
    <property type="entry name" value="GNAT"/>
    <property type="match status" value="1"/>
</dbReference>
<keyword evidence="2 4" id="KW-0012">Acyltransferase</keyword>
<dbReference type="PANTHER" id="PTHR43420:SF47">
    <property type="entry name" value="N-ACETYLTRANSFERASE DOMAIN-CONTAINING PROTEIN"/>
    <property type="match status" value="1"/>
</dbReference>
<dbReference type="EC" id="2.3.1.-" evidence="4"/>
<dbReference type="InterPro" id="IPR016181">
    <property type="entry name" value="Acyl_CoA_acyltransferase"/>
</dbReference>
<keyword evidence="1 4" id="KW-0808">Transferase</keyword>
<accession>A0A0Q0Z6I4</accession>
<protein>
    <submittedName>
        <fullName evidence="4">Protease synthase and sporulation negative regulatory protein PAI 1</fullName>
        <ecNumber evidence="4">2.3.1.-</ecNumber>
    </submittedName>
</protein>
<reference evidence="4 5" key="1">
    <citation type="submission" date="2015-10" db="EMBL/GenBank/DDBJ databases">
        <title>Corynebacteirum lowii and Corynebacterium oculi species nova, derived from human clinical disease and and emended description of Corynebacterium mastiditis.</title>
        <authorList>
            <person name="Bernard K."/>
            <person name="Pacheco A.L."/>
            <person name="Mcdougall C."/>
            <person name="Burtx T."/>
            <person name="Weibe D."/>
            <person name="Tyler S."/>
            <person name="Olson A.B."/>
            <person name="Cnockaert M."/>
            <person name="Eguchi H."/>
            <person name="Kuwahara T."/>
            <person name="Nakayama-Imaohji H."/>
            <person name="Boudewijins M."/>
            <person name="Van Hoecke F."/>
            <person name="Bernier A.-M."/>
            <person name="Vandamme P."/>
        </authorList>
    </citation>
    <scope>NUCLEOTIDE SEQUENCE [LARGE SCALE GENOMIC DNA]</scope>
    <source>
        <strain evidence="4 5">NML 130210</strain>
    </source>
</reference>
<dbReference type="SUPFAM" id="SSF55729">
    <property type="entry name" value="Acyl-CoA N-acyltransferases (Nat)"/>
    <property type="match status" value="1"/>
</dbReference>
<gene>
    <name evidence="4" type="primary">paiA</name>
    <name evidence="4" type="ORF">Cocul_00309</name>
</gene>
<evidence type="ECO:0000256" key="1">
    <source>
        <dbReference type="ARBA" id="ARBA00022679"/>
    </source>
</evidence>
<organism evidence="4 5">
    <name type="scientific">Corynebacterium oculi</name>
    <dbReference type="NCBI Taxonomy" id="1544416"/>
    <lineage>
        <taxon>Bacteria</taxon>
        <taxon>Bacillati</taxon>
        <taxon>Actinomycetota</taxon>
        <taxon>Actinomycetes</taxon>
        <taxon>Mycobacteriales</taxon>
        <taxon>Corynebacteriaceae</taxon>
        <taxon>Corynebacterium</taxon>
    </lineage>
</organism>
<evidence type="ECO:0000313" key="5">
    <source>
        <dbReference type="Proteomes" id="UP000050517"/>
    </source>
</evidence>
<evidence type="ECO:0000256" key="2">
    <source>
        <dbReference type="ARBA" id="ARBA00023315"/>
    </source>
</evidence>
<dbReference type="InterPro" id="IPR050680">
    <property type="entry name" value="YpeA/RimI_acetyltransf"/>
</dbReference>
<dbReference type="GO" id="GO:0006508">
    <property type="term" value="P:proteolysis"/>
    <property type="evidence" value="ECO:0007669"/>
    <property type="project" value="UniProtKB-KW"/>
</dbReference>
<dbReference type="GO" id="GO:0016747">
    <property type="term" value="F:acyltransferase activity, transferring groups other than amino-acyl groups"/>
    <property type="evidence" value="ECO:0007669"/>
    <property type="project" value="InterPro"/>
</dbReference>
<dbReference type="Proteomes" id="UP000050517">
    <property type="component" value="Unassembled WGS sequence"/>
</dbReference>
<sequence length="179" mass="21026">MSQPPHRIVPVTKSQVEHLQEISRTTFTETFARHNTEENMRAYLDSAYHVDKLRQEIDNPESQFFFIYHDSEPQGPPVGYLKLNIGAAQSEPMGADHLELERIYIRAAHKRQGLGKALYDLTERRAREENKRYIWLRVWEHNTAAKEFYSSLGFREIGDHIFPVGDDPQRDILMEKDTR</sequence>
<dbReference type="OrthoDB" id="143110at2"/>
<proteinExistence type="predicted"/>
<dbReference type="Gene3D" id="3.40.630.30">
    <property type="match status" value="1"/>
</dbReference>
<dbReference type="PATRIC" id="fig|1544416.3.peg.313"/>
<dbReference type="GO" id="GO:0008233">
    <property type="term" value="F:peptidase activity"/>
    <property type="evidence" value="ECO:0007669"/>
    <property type="project" value="UniProtKB-KW"/>
</dbReference>
<dbReference type="RefSeq" id="WP_055121539.1">
    <property type="nucleotide sequence ID" value="NZ_LKST01000001.1"/>
</dbReference>
<evidence type="ECO:0000259" key="3">
    <source>
        <dbReference type="PROSITE" id="PS51186"/>
    </source>
</evidence>
<dbReference type="CDD" id="cd04301">
    <property type="entry name" value="NAT_SF"/>
    <property type="match status" value="1"/>
</dbReference>
<keyword evidence="4" id="KW-0378">Hydrolase</keyword>
<evidence type="ECO:0000313" key="4">
    <source>
        <dbReference type="EMBL" id="KQB85171.1"/>
    </source>
</evidence>